<gene>
    <name evidence="1" type="ORF">A3C26_03260</name>
</gene>
<reference evidence="1 2" key="1">
    <citation type="journal article" date="2016" name="Nat. Commun.">
        <title>Thousands of microbial genomes shed light on interconnected biogeochemical processes in an aquifer system.</title>
        <authorList>
            <person name="Anantharaman K."/>
            <person name="Brown C.T."/>
            <person name="Hug L.A."/>
            <person name="Sharon I."/>
            <person name="Castelle C.J."/>
            <person name="Probst A.J."/>
            <person name="Thomas B.C."/>
            <person name="Singh A."/>
            <person name="Wilkins M.J."/>
            <person name="Karaoz U."/>
            <person name="Brodie E.L."/>
            <person name="Williams K.H."/>
            <person name="Hubbard S.S."/>
            <person name="Banfield J.F."/>
        </authorList>
    </citation>
    <scope>NUCLEOTIDE SEQUENCE [LARGE SCALE GENOMIC DNA]</scope>
</reference>
<dbReference type="Proteomes" id="UP000177042">
    <property type="component" value="Unassembled WGS sequence"/>
</dbReference>
<dbReference type="AlphaFoldDB" id="A0A1F5JDV8"/>
<proteinExistence type="predicted"/>
<evidence type="ECO:0000313" key="1">
    <source>
        <dbReference type="EMBL" id="OGE26783.1"/>
    </source>
</evidence>
<name>A0A1F5JDV8_9BACT</name>
<dbReference type="EMBL" id="MFCX01000003">
    <property type="protein sequence ID" value="OGE26783.1"/>
    <property type="molecule type" value="Genomic_DNA"/>
</dbReference>
<protein>
    <submittedName>
        <fullName evidence="1">Uncharacterized protein</fullName>
    </submittedName>
</protein>
<evidence type="ECO:0000313" key="2">
    <source>
        <dbReference type="Proteomes" id="UP000177042"/>
    </source>
</evidence>
<sequence length="91" mass="9919">MPEKVACHGLPDHTWGCRQISGDLGEIKKWEPLVDLQIQQVIADPSRTEEICPGGSIVCQNCDISLITGQLNPAAKPDIDSLRRMLPGEGK</sequence>
<comment type="caution">
    <text evidence="1">The sequence shown here is derived from an EMBL/GenBank/DDBJ whole genome shotgun (WGS) entry which is preliminary data.</text>
</comment>
<organism evidence="1 2">
    <name type="scientific">Candidatus Daviesbacteria bacterium RIFCSPHIGHO2_02_FULL_39_12</name>
    <dbReference type="NCBI Taxonomy" id="1797770"/>
    <lineage>
        <taxon>Bacteria</taxon>
        <taxon>Candidatus Daviesiibacteriota</taxon>
    </lineage>
</organism>
<accession>A0A1F5JDV8</accession>